<evidence type="ECO:0000313" key="1">
    <source>
        <dbReference type="EMBL" id="KAL2055161.1"/>
    </source>
</evidence>
<comment type="caution">
    <text evidence="1">The sequence shown here is derived from an EMBL/GenBank/DDBJ whole genome shotgun (WGS) entry which is preliminary data.</text>
</comment>
<keyword evidence="2" id="KW-1185">Reference proteome</keyword>
<reference evidence="1 2" key="1">
    <citation type="submission" date="2024-09" db="EMBL/GenBank/DDBJ databases">
        <title>Rethinking Asexuality: The Enigmatic Case of Functional Sexual Genes in Lepraria (Stereocaulaceae).</title>
        <authorList>
            <person name="Doellman M."/>
            <person name="Sun Y."/>
            <person name="Barcenas-Pena A."/>
            <person name="Lumbsch H.T."/>
            <person name="Grewe F."/>
        </authorList>
    </citation>
    <scope>NUCLEOTIDE SEQUENCE [LARGE SCALE GENOMIC DNA]</scope>
    <source>
        <strain evidence="1 2">Grewe 0041</strain>
    </source>
</reference>
<evidence type="ECO:0000313" key="2">
    <source>
        <dbReference type="Proteomes" id="UP001590951"/>
    </source>
</evidence>
<accession>A0ABR4BDR0</accession>
<proteinExistence type="predicted"/>
<name>A0ABR4BDR0_9LECA</name>
<protein>
    <submittedName>
        <fullName evidence="1">Uncharacterized protein</fullName>
    </submittedName>
</protein>
<dbReference type="EMBL" id="JBHFEH010000012">
    <property type="protein sequence ID" value="KAL2055161.1"/>
    <property type="molecule type" value="Genomic_DNA"/>
</dbReference>
<dbReference type="Proteomes" id="UP001590951">
    <property type="component" value="Unassembled WGS sequence"/>
</dbReference>
<gene>
    <name evidence="1" type="ORF">ABVK25_004499</name>
</gene>
<organism evidence="1 2">
    <name type="scientific">Lepraria finkii</name>
    <dbReference type="NCBI Taxonomy" id="1340010"/>
    <lineage>
        <taxon>Eukaryota</taxon>
        <taxon>Fungi</taxon>
        <taxon>Dikarya</taxon>
        <taxon>Ascomycota</taxon>
        <taxon>Pezizomycotina</taxon>
        <taxon>Lecanoromycetes</taxon>
        <taxon>OSLEUM clade</taxon>
        <taxon>Lecanoromycetidae</taxon>
        <taxon>Lecanorales</taxon>
        <taxon>Lecanorineae</taxon>
        <taxon>Stereocaulaceae</taxon>
        <taxon>Lepraria</taxon>
    </lineage>
</organism>
<sequence>MYSTVRANTSKRLKSCCQALAALGPNRDTKDQQYKYLLELATRFQAITSHALRAYYGGDDVFDGSPSLKLATAIVHCSISFSNDVWENGPTMKFSEEVGFNKTATSQEDAEDSDDGAEYLRVRFHINHRELDDLMQDDSKVAPPKGTGIKSWLADVYKDSQGFELGDFDPALLPTVWKKQSEKWDALAPAYINDVVSIVHSFTVDLLSKICKDERIRRGLSSVLLEELTERYKKSIDHTRYLLAVKRSGTPLTTNHYFANNLEKWPKATHEDAAAKFCTQRRTLW</sequence>